<dbReference type="InterPro" id="IPR021739">
    <property type="entry name" value="SaV-like"/>
</dbReference>
<reference evidence="2" key="1">
    <citation type="journal article" date="2017" name="Genome Biol. Evol.">
        <title>Comparative Genomic Analysis Identifies a Campylobacter Clade Deficient in Selenium Metabolism.</title>
        <authorList>
            <person name="Miller W.G."/>
            <person name="Yee E."/>
            <person name="Lopes B.S."/>
            <person name="Chapman M.H."/>
            <person name="Huynh S."/>
            <person name="Bono J.L."/>
            <person name="Parker C.T."/>
            <person name="Strachan N.J.C."/>
            <person name="Forbes K.J."/>
        </authorList>
    </citation>
    <scope>NUCLEOTIDE SEQUENCE [LARGE SCALE GENOMIC DNA]</scope>
    <source>
        <strain evidence="2">RM6137</strain>
    </source>
</reference>
<evidence type="ECO:0000313" key="1">
    <source>
        <dbReference type="EMBL" id="ARR00357.1"/>
    </source>
</evidence>
<dbReference type="EMBL" id="CP018789">
    <property type="protein sequence ID" value="ARR00357.1"/>
    <property type="molecule type" value="Genomic_DNA"/>
</dbReference>
<organism evidence="1 2">
    <name type="scientific">Campylobacter porcelli</name>
    <dbReference type="NCBI Taxonomy" id="1660073"/>
    <lineage>
        <taxon>Bacteria</taxon>
        <taxon>Pseudomonadati</taxon>
        <taxon>Campylobacterota</taxon>
        <taxon>Epsilonproteobacteria</taxon>
        <taxon>Campylobacterales</taxon>
        <taxon>Campylobacteraceae</taxon>
        <taxon>Campylobacter</taxon>
    </lineage>
</organism>
<dbReference type="Pfam" id="PF11753">
    <property type="entry name" value="DUF3310"/>
    <property type="match status" value="1"/>
</dbReference>
<gene>
    <name evidence="1" type="ORF">CSUIS_0530</name>
</gene>
<dbReference type="KEGG" id="camy:CSUIS_0530"/>
<evidence type="ECO:0000313" key="2">
    <source>
        <dbReference type="Proteomes" id="UP000194260"/>
    </source>
</evidence>
<name>A0A1X9SVR4_9BACT</name>
<proteinExistence type="predicted"/>
<accession>A0A1X9SVR4</accession>
<dbReference type="RefSeq" id="WP_086297002.1">
    <property type="nucleotide sequence ID" value="NZ_CP018789.1"/>
</dbReference>
<protein>
    <submittedName>
        <fullName evidence="1">DUF3310 domain protein</fullName>
    </submittedName>
</protein>
<dbReference type="STRING" id="1660073.CSUIS_0530"/>
<sequence>MNKINHPPHYGGDNPYETIKVLGAWLSIEEFKGFCKGNVIKYLSRAGKKDDELEDLQKARWYCDKLIELHKFRSLKGL</sequence>
<dbReference type="AlphaFoldDB" id="A0A1X9SVR4"/>
<dbReference type="Proteomes" id="UP000194260">
    <property type="component" value="Chromosome"/>
</dbReference>